<organism evidence="2 3">
    <name type="scientific">Aspergillus lentulus</name>
    <dbReference type="NCBI Taxonomy" id="293939"/>
    <lineage>
        <taxon>Eukaryota</taxon>
        <taxon>Fungi</taxon>
        <taxon>Dikarya</taxon>
        <taxon>Ascomycota</taxon>
        <taxon>Pezizomycotina</taxon>
        <taxon>Eurotiomycetes</taxon>
        <taxon>Eurotiomycetidae</taxon>
        <taxon>Eurotiales</taxon>
        <taxon>Aspergillaceae</taxon>
        <taxon>Aspergillus</taxon>
        <taxon>Aspergillus subgen. Fumigati</taxon>
    </lineage>
</organism>
<dbReference type="CDD" id="cd00882">
    <property type="entry name" value="Ras_like_GTPase"/>
    <property type="match status" value="1"/>
</dbReference>
<sequence length="181" mass="20465">MEYHESVNIKRTERCLEKIKAYKTGVARAILLFGKPGVGKSSLAEHITGISGLSGASETGTERCQIIDTQINETEHFVVDTPGFEDERGAWATFCEIAQRLDHFRDHAALVAIFFVTPINTFKRRADSFEERLYTAKLFGTASDRGSRGQYFATWGGSGDYIGSAEQNDWLRDPMWRRFTR</sequence>
<dbReference type="InterPro" id="IPR027417">
    <property type="entry name" value="P-loop_NTPase"/>
</dbReference>
<evidence type="ECO:0000259" key="1">
    <source>
        <dbReference type="Pfam" id="PF01926"/>
    </source>
</evidence>
<reference evidence="2" key="2">
    <citation type="submission" date="2020-04" db="EMBL/GenBank/DDBJ databases">
        <authorList>
            <person name="Santos R.A.C."/>
            <person name="Steenwyk J.L."/>
            <person name="Rivero-Menendez O."/>
            <person name="Mead M.E."/>
            <person name="Silva L.P."/>
            <person name="Bastos R.W."/>
            <person name="Alastruey-Izquierdo A."/>
            <person name="Goldman G.H."/>
            <person name="Rokas A."/>
        </authorList>
    </citation>
    <scope>NUCLEOTIDE SEQUENCE</scope>
    <source>
        <strain evidence="2">CNM-CM8927</strain>
    </source>
</reference>
<dbReference type="GO" id="GO:0005525">
    <property type="term" value="F:GTP binding"/>
    <property type="evidence" value="ECO:0007669"/>
    <property type="project" value="InterPro"/>
</dbReference>
<comment type="caution">
    <text evidence="2">The sequence shown here is derived from an EMBL/GenBank/DDBJ whole genome shotgun (WGS) entry which is preliminary data.</text>
</comment>
<proteinExistence type="predicted"/>
<evidence type="ECO:0000313" key="3">
    <source>
        <dbReference type="Proteomes" id="UP000649114"/>
    </source>
</evidence>
<gene>
    <name evidence="2" type="ORF">CNMCM8927_008352</name>
</gene>
<dbReference type="EMBL" id="JAAAPU010000072">
    <property type="protein sequence ID" value="KAF4203771.1"/>
    <property type="molecule type" value="Genomic_DNA"/>
</dbReference>
<reference evidence="2" key="1">
    <citation type="journal article" date="2020" name="bioRxiv">
        <title>Genomic and phenotypic heterogeneity of clinical isolates of the human pathogens Aspergillus fumigatus, Aspergillus lentulus and Aspergillus fumigatiaffinis.</title>
        <authorList>
            <person name="dos Santos R.A.C."/>
            <person name="Steenwyk J.L."/>
            <person name="Rivero-Menendez O."/>
            <person name="Mead M.E."/>
            <person name="Silva L.P."/>
            <person name="Bastos R.W."/>
            <person name="Alastruey-Izquierdo A."/>
            <person name="Goldman G.H."/>
            <person name="Rokas A."/>
        </authorList>
    </citation>
    <scope>NUCLEOTIDE SEQUENCE</scope>
    <source>
        <strain evidence="2">CNM-CM8927</strain>
    </source>
</reference>
<dbReference type="InterPro" id="IPR006073">
    <property type="entry name" value="GTP-bd"/>
</dbReference>
<dbReference type="Gene3D" id="3.40.50.300">
    <property type="entry name" value="P-loop containing nucleotide triphosphate hydrolases"/>
    <property type="match status" value="1"/>
</dbReference>
<dbReference type="Proteomes" id="UP000649114">
    <property type="component" value="Unassembled WGS sequence"/>
</dbReference>
<dbReference type="SUPFAM" id="SSF52540">
    <property type="entry name" value="P-loop containing nucleoside triphosphate hydrolases"/>
    <property type="match status" value="1"/>
</dbReference>
<feature type="domain" description="G" evidence="1">
    <location>
        <begin position="30"/>
        <end position="108"/>
    </location>
</feature>
<evidence type="ECO:0000313" key="2">
    <source>
        <dbReference type="EMBL" id="KAF4203771.1"/>
    </source>
</evidence>
<protein>
    <recommendedName>
        <fullName evidence="1">G domain-containing protein</fullName>
    </recommendedName>
</protein>
<name>A0AAN5YMD9_ASPLE</name>
<dbReference type="AlphaFoldDB" id="A0AAN5YMD9"/>
<dbReference type="Pfam" id="PF01926">
    <property type="entry name" value="MMR_HSR1"/>
    <property type="match status" value="1"/>
</dbReference>
<accession>A0AAN5YMD9</accession>